<evidence type="ECO:0000313" key="1">
    <source>
        <dbReference type="EMBL" id="KMP12919.1"/>
    </source>
</evidence>
<sequence>MLRIFPAKHATLFPCCVLIFRNKQHLIFKLFNFISKRSNIFPSRVPKFISHLSSGYALHTLEEGKFFREIR</sequence>
<dbReference type="Proteomes" id="UP000036243">
    <property type="component" value="Unassembled WGS sequence"/>
</dbReference>
<accession>A0A9X0KCQ6</accession>
<name>A0A9X0KCQ6_BACCE</name>
<protein>
    <submittedName>
        <fullName evidence="1">Uncharacterized protein</fullName>
    </submittedName>
</protein>
<proteinExistence type="predicted"/>
<dbReference type="EMBL" id="JYFW01000044">
    <property type="protein sequence ID" value="KMP12919.1"/>
    <property type="molecule type" value="Genomic_DNA"/>
</dbReference>
<reference evidence="1 2" key="1">
    <citation type="submission" date="2015-02" db="EMBL/GenBank/DDBJ databases">
        <title>Evolution of B. cereus sensu lato: Distribution, horizontal transfer and duplication of chromosomal virulence genes.</title>
        <authorList>
            <person name="Boehm M.-E."/>
            <person name="Huptas C."/>
            <person name="Krey V.M."/>
            <person name="Scherer S."/>
        </authorList>
    </citation>
    <scope>NUCLEOTIDE SEQUENCE [LARGE SCALE GENOMIC DNA]</scope>
    <source>
        <strain evidence="1 2">#17</strain>
    </source>
</reference>
<gene>
    <name evidence="1" type="ORF">TQ94_29090</name>
</gene>
<comment type="caution">
    <text evidence="1">The sequence shown here is derived from an EMBL/GenBank/DDBJ whole genome shotgun (WGS) entry which is preliminary data.</text>
</comment>
<dbReference type="AlphaFoldDB" id="A0A9X0KCQ6"/>
<organism evidence="1 2">
    <name type="scientific">Bacillus cereus</name>
    <dbReference type="NCBI Taxonomy" id="1396"/>
    <lineage>
        <taxon>Bacteria</taxon>
        <taxon>Bacillati</taxon>
        <taxon>Bacillota</taxon>
        <taxon>Bacilli</taxon>
        <taxon>Bacillales</taxon>
        <taxon>Bacillaceae</taxon>
        <taxon>Bacillus</taxon>
        <taxon>Bacillus cereus group</taxon>
    </lineage>
</organism>
<evidence type="ECO:0000313" key="2">
    <source>
        <dbReference type="Proteomes" id="UP000036243"/>
    </source>
</evidence>